<accession>A0A2I0L913</accession>
<evidence type="ECO:0000256" key="2">
    <source>
        <dbReference type="PROSITE-ProRule" id="PRU00108"/>
    </source>
</evidence>
<dbReference type="GO" id="GO:0003677">
    <property type="term" value="F:DNA binding"/>
    <property type="evidence" value="ECO:0007669"/>
    <property type="project" value="UniProtKB-UniRule"/>
</dbReference>
<organism evidence="4 5">
    <name type="scientific">Punica granatum</name>
    <name type="common">Pomegranate</name>
    <dbReference type="NCBI Taxonomy" id="22663"/>
    <lineage>
        <taxon>Eukaryota</taxon>
        <taxon>Viridiplantae</taxon>
        <taxon>Streptophyta</taxon>
        <taxon>Embryophyta</taxon>
        <taxon>Tracheophyta</taxon>
        <taxon>Spermatophyta</taxon>
        <taxon>Magnoliopsida</taxon>
        <taxon>eudicotyledons</taxon>
        <taxon>Gunneridae</taxon>
        <taxon>Pentapetalae</taxon>
        <taxon>rosids</taxon>
        <taxon>malvids</taxon>
        <taxon>Myrtales</taxon>
        <taxon>Lythraceae</taxon>
        <taxon>Punica</taxon>
    </lineage>
</organism>
<keyword evidence="2 3" id="KW-0539">Nucleus</keyword>
<dbReference type="PROSITE" id="PS50071">
    <property type="entry name" value="HOMEOBOX_2"/>
    <property type="match status" value="1"/>
</dbReference>
<dbReference type="InterPro" id="IPR009057">
    <property type="entry name" value="Homeodomain-like_sf"/>
</dbReference>
<evidence type="ECO:0000313" key="5">
    <source>
        <dbReference type="Proteomes" id="UP000233551"/>
    </source>
</evidence>
<keyword evidence="2 3" id="KW-0238">DNA-binding</keyword>
<dbReference type="AlphaFoldDB" id="A0A2I0L913"/>
<dbReference type="Pfam" id="PF00046">
    <property type="entry name" value="Homeodomain"/>
    <property type="match status" value="1"/>
</dbReference>
<gene>
    <name evidence="4" type="ORF">CRG98_002392</name>
</gene>
<reference evidence="4 5" key="1">
    <citation type="submission" date="2017-11" db="EMBL/GenBank/DDBJ databases">
        <title>De-novo sequencing of pomegranate (Punica granatum L.) genome.</title>
        <authorList>
            <person name="Akparov Z."/>
            <person name="Amiraslanov A."/>
            <person name="Hajiyeva S."/>
            <person name="Abbasov M."/>
            <person name="Kaur K."/>
            <person name="Hamwieh A."/>
            <person name="Solovyev V."/>
            <person name="Salamov A."/>
            <person name="Braich B."/>
            <person name="Kosarev P."/>
            <person name="Mahmoud A."/>
            <person name="Hajiyev E."/>
            <person name="Babayeva S."/>
            <person name="Izzatullayeva V."/>
            <person name="Mammadov A."/>
            <person name="Mammadov A."/>
            <person name="Sharifova S."/>
            <person name="Ojaghi J."/>
            <person name="Eynullazada K."/>
            <person name="Bayramov B."/>
            <person name="Abdulazimova A."/>
            <person name="Shahmuradov I."/>
        </authorList>
    </citation>
    <scope>NUCLEOTIDE SEQUENCE [LARGE SCALE GENOMIC DNA]</scope>
    <source>
        <strain evidence="5">cv. AG2017</strain>
        <tissue evidence="4">Leaf</tissue>
    </source>
</reference>
<dbReference type="CDD" id="cd00086">
    <property type="entry name" value="homeodomain"/>
    <property type="match status" value="1"/>
</dbReference>
<proteinExistence type="predicted"/>
<dbReference type="SMART" id="SM00389">
    <property type="entry name" value="HOX"/>
    <property type="match status" value="1"/>
</dbReference>
<sequence>MEESKEIHSGERKASSEKNQKRRLKTPDQVKALEKFYNENKYPTEEMKSEIAEQLGLTEKQVSGWFCHRRLKDKRVKQEALANGRQDHSSGIIQDLGSGHRQDSCGSTKQGDHWPVEPREVESRSFHHHNAPAAFISDEPRGNYAGNVGDMDDASSGSSSHSQERLYSAGTSLKNVNVPKYLTHNGINATSDARNIFSMGGYKPSGYLKVKCDSENAAITAVRRQLGRLYREDGPPLGIEFDPLPPGAFEFPIRDESPGSYYGGDRTYSPDTDRLWRPTSVTTRDSLYDQRISSKISPKEGANFSRTNSHDFEDYQSIPNLREKHSLFRQPVQFSSLDPSSDMLEDSGDHVSAYSQKRNYRLNSRDKEEMGTSVYNQYDGGSNSDKRGLRSFNPGNIQVGPTSRSASLKKKGQVREEKDEKQYYDKKAASDYYDLVKVKKHPTREIPMAKRVRKEFPLQDYAGEASMYR</sequence>
<dbReference type="STRING" id="22663.A0A2I0L913"/>
<dbReference type="PANTHER" id="PTHR47713:SF2">
    <property type="entry name" value="HOMEODOMAIN-LIKE SUPERFAMILY PROTEIN"/>
    <property type="match status" value="1"/>
</dbReference>
<comment type="subcellular location">
    <subcellularLocation>
        <location evidence="1 2 3">Nucleus</location>
    </subcellularLocation>
</comment>
<dbReference type="Proteomes" id="UP000233551">
    <property type="component" value="Unassembled WGS sequence"/>
</dbReference>
<evidence type="ECO:0000256" key="3">
    <source>
        <dbReference type="RuleBase" id="RU000682"/>
    </source>
</evidence>
<evidence type="ECO:0000256" key="1">
    <source>
        <dbReference type="ARBA" id="ARBA00004123"/>
    </source>
</evidence>
<feature type="DNA-binding region" description="Homeobox" evidence="2">
    <location>
        <begin position="18"/>
        <end position="77"/>
    </location>
</feature>
<dbReference type="GeneID" id="116201649"/>
<evidence type="ECO:0000313" key="4">
    <source>
        <dbReference type="EMBL" id="PKI77182.1"/>
    </source>
</evidence>
<keyword evidence="5" id="KW-1185">Reference proteome</keyword>
<name>A0A2I0L913_PUNGR</name>
<protein>
    <submittedName>
        <fullName evidence="4">Uncharacterized protein</fullName>
    </submittedName>
</protein>
<dbReference type="Gene3D" id="1.10.10.60">
    <property type="entry name" value="Homeodomain-like"/>
    <property type="match status" value="1"/>
</dbReference>
<dbReference type="SUPFAM" id="SSF46689">
    <property type="entry name" value="Homeodomain-like"/>
    <property type="match status" value="1"/>
</dbReference>
<comment type="caution">
    <text evidence="4">The sequence shown here is derived from an EMBL/GenBank/DDBJ whole genome shotgun (WGS) entry which is preliminary data.</text>
</comment>
<dbReference type="InterPro" id="IPR001356">
    <property type="entry name" value="HD"/>
</dbReference>
<dbReference type="PANTHER" id="PTHR47713">
    <property type="entry name" value="HOMEODOMAIN-LIKE SUPERFAMILY PROTEIN"/>
    <property type="match status" value="1"/>
</dbReference>
<keyword evidence="2 3" id="KW-0371">Homeobox</keyword>
<dbReference type="GO" id="GO:0005634">
    <property type="term" value="C:nucleus"/>
    <property type="evidence" value="ECO:0007669"/>
    <property type="project" value="UniProtKB-SubCell"/>
</dbReference>
<dbReference type="OrthoDB" id="6159439at2759"/>
<dbReference type="EMBL" id="PGOL01000103">
    <property type="protein sequence ID" value="PKI77182.1"/>
    <property type="molecule type" value="Genomic_DNA"/>
</dbReference>